<evidence type="ECO:0000313" key="2">
    <source>
        <dbReference type="EMBL" id="GAH08108.1"/>
    </source>
</evidence>
<sequence length="156" mass="18632">MKLLTYINFKISEIFKKTNDLFAILNKGLLLFFFCLKYIFVFILLFVGILTLKKLRGIYLAERLKNIDESENQLKKPRLIVGTIYIFLAIGIAFNFLIYLLIWISIYLPPPLIFQIIDVVELNFYDMDRIKDPYKSKYEFERFIYLMFALASFEAF</sequence>
<keyword evidence="1" id="KW-0812">Transmembrane</keyword>
<organism evidence="2">
    <name type="scientific">marine sediment metagenome</name>
    <dbReference type="NCBI Taxonomy" id="412755"/>
    <lineage>
        <taxon>unclassified sequences</taxon>
        <taxon>metagenomes</taxon>
        <taxon>ecological metagenomes</taxon>
    </lineage>
</organism>
<dbReference type="EMBL" id="BART01030864">
    <property type="protein sequence ID" value="GAH08108.1"/>
    <property type="molecule type" value="Genomic_DNA"/>
</dbReference>
<feature type="transmembrane region" description="Helical" evidence="1">
    <location>
        <begin position="84"/>
        <end position="108"/>
    </location>
</feature>
<keyword evidence="1" id="KW-0472">Membrane</keyword>
<reference evidence="2" key="1">
    <citation type="journal article" date="2014" name="Front. Microbiol.">
        <title>High frequency of phylogenetically diverse reductive dehalogenase-homologous genes in deep subseafloor sedimentary metagenomes.</title>
        <authorList>
            <person name="Kawai M."/>
            <person name="Futagami T."/>
            <person name="Toyoda A."/>
            <person name="Takaki Y."/>
            <person name="Nishi S."/>
            <person name="Hori S."/>
            <person name="Arai W."/>
            <person name="Tsubouchi T."/>
            <person name="Morono Y."/>
            <person name="Uchiyama I."/>
            <person name="Ito T."/>
            <person name="Fujiyama A."/>
            <person name="Inagaki F."/>
            <person name="Takami H."/>
        </authorList>
    </citation>
    <scope>NUCLEOTIDE SEQUENCE</scope>
    <source>
        <strain evidence="2">Expedition CK06-06</strain>
    </source>
</reference>
<name>X1EHI2_9ZZZZ</name>
<proteinExistence type="predicted"/>
<feature type="transmembrane region" description="Helical" evidence="1">
    <location>
        <begin position="29"/>
        <end position="52"/>
    </location>
</feature>
<accession>X1EHI2</accession>
<keyword evidence="1" id="KW-1133">Transmembrane helix</keyword>
<dbReference type="AlphaFoldDB" id="X1EHI2"/>
<comment type="caution">
    <text evidence="2">The sequence shown here is derived from an EMBL/GenBank/DDBJ whole genome shotgun (WGS) entry which is preliminary data.</text>
</comment>
<evidence type="ECO:0000256" key="1">
    <source>
        <dbReference type="SAM" id="Phobius"/>
    </source>
</evidence>
<protein>
    <submittedName>
        <fullName evidence="2">Uncharacterized protein</fullName>
    </submittedName>
</protein>
<feature type="non-terminal residue" evidence="2">
    <location>
        <position position="156"/>
    </location>
</feature>
<gene>
    <name evidence="2" type="ORF">S01H4_53759</name>
</gene>